<keyword evidence="3" id="KW-0732">Signal</keyword>
<sequence>MAQASLLKNIAASIIVSTAVASTASAFSYKMNAMCFMKDSTNKAEAFNPTAQEIKDSGSSYVRSTPTNVTETDIKTKFRVASLSKILVTHWATATLGPEYRFKTRLYITPTNPDKTCYVHLAGDGDIFMGKEMLSTVFKQLKPILTSRGCTSISQLSYDEKFVVPMGPGSAYIVQHRDDSTFRGADPDLFYGPLTTQKALTHFVRNYSQIRVKTIKPSISSEFKKYTEEVKVTGYSFQSRPLYMMMREFNAYSSNVPPNILFERLGGVNGYKAFIKNRLGMDESTVVMKNGSGYPVMINDEKIYNEVTCESIVRIIQDLDHMLKAYKGSKAFQLADVMAVGGDGEHYSTFKSLYGSDTFENTLTGKTGSADKAITFGGALSTTDGNLYFAVLTEPDIYDQRNLNKPRTYIRDLVSILAERVRLKKFDYTQVGLMNPIDSASTLVAESNNLSLKMK</sequence>
<accession>A0A150WVJ7</accession>
<dbReference type="InterPro" id="IPR000667">
    <property type="entry name" value="Peptidase_S13"/>
</dbReference>
<dbReference type="PANTHER" id="PTHR30023:SF0">
    <property type="entry name" value="PENICILLIN-SENSITIVE CARBOXYPEPTIDASE A"/>
    <property type="match status" value="1"/>
</dbReference>
<evidence type="ECO:0000256" key="2">
    <source>
        <dbReference type="ARBA" id="ARBA00022801"/>
    </source>
</evidence>
<dbReference type="AlphaFoldDB" id="A0A150WVJ7"/>
<comment type="caution">
    <text evidence="4">The sequence shown here is derived from an EMBL/GenBank/DDBJ whole genome shotgun (WGS) entry which is preliminary data.</text>
</comment>
<proteinExistence type="inferred from homology"/>
<reference evidence="4 5" key="1">
    <citation type="submission" date="2016-03" db="EMBL/GenBank/DDBJ databases">
        <authorList>
            <person name="Ploux O."/>
        </authorList>
    </citation>
    <scope>NUCLEOTIDE SEQUENCE [LARGE SCALE GENOMIC DNA]</scope>
    <source>
        <strain evidence="4 5">BER2</strain>
    </source>
</reference>
<dbReference type="GO" id="GO:0000270">
    <property type="term" value="P:peptidoglycan metabolic process"/>
    <property type="evidence" value="ECO:0007669"/>
    <property type="project" value="TreeGrafter"/>
</dbReference>
<comment type="similarity">
    <text evidence="1">Belongs to the peptidase S13 family.</text>
</comment>
<dbReference type="EMBL" id="LUKF01000001">
    <property type="protein sequence ID" value="KYG70471.1"/>
    <property type="molecule type" value="Genomic_DNA"/>
</dbReference>
<name>A0A150WVJ7_BDEBC</name>
<evidence type="ECO:0000256" key="3">
    <source>
        <dbReference type="SAM" id="SignalP"/>
    </source>
</evidence>
<dbReference type="OrthoDB" id="5288062at2"/>
<dbReference type="Proteomes" id="UP000075391">
    <property type="component" value="Unassembled WGS sequence"/>
</dbReference>
<evidence type="ECO:0000256" key="1">
    <source>
        <dbReference type="ARBA" id="ARBA00006096"/>
    </source>
</evidence>
<dbReference type="PANTHER" id="PTHR30023">
    <property type="entry name" value="D-ALANYL-D-ALANINE CARBOXYPEPTIDASE"/>
    <property type="match status" value="1"/>
</dbReference>
<protein>
    <recommendedName>
        <fullName evidence="6">D-alanyl-D-alanine carboxypeptidase</fullName>
    </recommendedName>
</protein>
<dbReference type="PRINTS" id="PR00922">
    <property type="entry name" value="DADACBPTASE3"/>
</dbReference>
<dbReference type="SUPFAM" id="SSF56601">
    <property type="entry name" value="beta-lactamase/transpeptidase-like"/>
    <property type="match status" value="1"/>
</dbReference>
<evidence type="ECO:0008006" key="6">
    <source>
        <dbReference type="Google" id="ProtNLM"/>
    </source>
</evidence>
<dbReference type="GO" id="GO:0006508">
    <property type="term" value="P:proteolysis"/>
    <property type="evidence" value="ECO:0007669"/>
    <property type="project" value="InterPro"/>
</dbReference>
<feature type="signal peptide" evidence="3">
    <location>
        <begin position="1"/>
        <end position="21"/>
    </location>
</feature>
<organism evidence="4 5">
    <name type="scientific">Bdellovibrio bacteriovorus</name>
    <dbReference type="NCBI Taxonomy" id="959"/>
    <lineage>
        <taxon>Bacteria</taxon>
        <taxon>Pseudomonadati</taxon>
        <taxon>Bdellovibrionota</taxon>
        <taxon>Bdellovibrionia</taxon>
        <taxon>Bdellovibrionales</taxon>
        <taxon>Pseudobdellovibrionaceae</taxon>
        <taxon>Bdellovibrio</taxon>
    </lineage>
</organism>
<evidence type="ECO:0000313" key="4">
    <source>
        <dbReference type="EMBL" id="KYG70471.1"/>
    </source>
</evidence>
<dbReference type="Gene3D" id="3.40.710.10">
    <property type="entry name" value="DD-peptidase/beta-lactamase superfamily"/>
    <property type="match status" value="1"/>
</dbReference>
<evidence type="ECO:0000313" key="5">
    <source>
        <dbReference type="Proteomes" id="UP000075391"/>
    </source>
</evidence>
<keyword evidence="2" id="KW-0378">Hydrolase</keyword>
<dbReference type="GO" id="GO:0004185">
    <property type="term" value="F:serine-type carboxypeptidase activity"/>
    <property type="evidence" value="ECO:0007669"/>
    <property type="project" value="InterPro"/>
</dbReference>
<dbReference type="RefSeq" id="WP_063242255.1">
    <property type="nucleotide sequence ID" value="NZ_LUKF01000001.1"/>
</dbReference>
<feature type="chain" id="PRO_5007573781" description="D-alanyl-D-alanine carboxypeptidase" evidence="3">
    <location>
        <begin position="22"/>
        <end position="455"/>
    </location>
</feature>
<dbReference type="Pfam" id="PF02113">
    <property type="entry name" value="Peptidase_S13"/>
    <property type="match status" value="1"/>
</dbReference>
<dbReference type="InterPro" id="IPR012338">
    <property type="entry name" value="Beta-lactam/transpept-like"/>
</dbReference>
<gene>
    <name evidence="4" type="ORF">AZI85_00540</name>
</gene>
<dbReference type="Gene3D" id="3.50.80.20">
    <property type="entry name" value="D-Ala-D-Ala carboxypeptidase C, peptidase S13"/>
    <property type="match status" value="1"/>
</dbReference>